<dbReference type="Proteomes" id="UP001060919">
    <property type="component" value="Chromosome"/>
</dbReference>
<reference evidence="1" key="1">
    <citation type="submission" date="2022-09" db="EMBL/GenBank/DDBJ databases">
        <title>Aureispira anguillicida sp. nov., isolated from Leptocephalus of Japanese eel Anguilla japonica.</title>
        <authorList>
            <person name="Yuasa K."/>
            <person name="Mekata T."/>
            <person name="Ikunari K."/>
        </authorList>
    </citation>
    <scope>NUCLEOTIDE SEQUENCE</scope>
    <source>
        <strain evidence="1">EL160426</strain>
    </source>
</reference>
<organism evidence="1 2">
    <name type="scientific">Aureispira anguillae</name>
    <dbReference type="NCBI Taxonomy" id="2864201"/>
    <lineage>
        <taxon>Bacteria</taxon>
        <taxon>Pseudomonadati</taxon>
        <taxon>Bacteroidota</taxon>
        <taxon>Saprospiria</taxon>
        <taxon>Saprospirales</taxon>
        <taxon>Saprospiraceae</taxon>
        <taxon>Aureispira</taxon>
    </lineage>
</organism>
<gene>
    <name evidence="1" type="ORF">AsAng_0020880</name>
</gene>
<dbReference type="KEGG" id="aup:AsAng_0020880"/>
<dbReference type="EMBL" id="AP026867">
    <property type="protein sequence ID" value="BDS11374.1"/>
    <property type="molecule type" value="Genomic_DNA"/>
</dbReference>
<protein>
    <submittedName>
        <fullName evidence="1">Uncharacterized protein</fullName>
    </submittedName>
</protein>
<proteinExistence type="predicted"/>
<name>A0A915YE41_9BACT</name>
<evidence type="ECO:0000313" key="1">
    <source>
        <dbReference type="EMBL" id="BDS11374.1"/>
    </source>
</evidence>
<dbReference type="RefSeq" id="WP_264792561.1">
    <property type="nucleotide sequence ID" value="NZ_AP026867.1"/>
</dbReference>
<evidence type="ECO:0000313" key="2">
    <source>
        <dbReference type="Proteomes" id="UP001060919"/>
    </source>
</evidence>
<dbReference type="AlphaFoldDB" id="A0A915YE41"/>
<sequence>MNEAIKIFLDQVEKVLNGSTFFVVIDHNLSGIKEEELIRTVIHSREFDLKLLEADLFQQDGDFFHELDKSGKLIPKRYTFPKTDSLMRNLDFQGAYEYLVSMLTANTKNTFWSPYHKELDRPKAQEIVNSFLDELGNSKALRFYQLEPSFIFQSLDFWKNLGSDSITAILSNHRLFFLFTNGTD</sequence>
<keyword evidence="2" id="KW-1185">Reference proteome</keyword>
<accession>A0A915YE41</accession>